<organism evidence="2 3">
    <name type="scientific">Acetobacter senegalensis</name>
    <dbReference type="NCBI Taxonomy" id="446692"/>
    <lineage>
        <taxon>Bacteria</taxon>
        <taxon>Pseudomonadati</taxon>
        <taxon>Pseudomonadota</taxon>
        <taxon>Alphaproteobacteria</taxon>
        <taxon>Acetobacterales</taxon>
        <taxon>Acetobacteraceae</taxon>
        <taxon>Acetobacter</taxon>
    </lineage>
</organism>
<evidence type="ECO:0000313" key="3">
    <source>
        <dbReference type="Proteomes" id="UP000056109"/>
    </source>
</evidence>
<reference evidence="3" key="1">
    <citation type="submission" date="2014-09" db="EMBL/GenBank/DDBJ databases">
        <authorList>
            <person name="Illeghems K.G."/>
        </authorList>
    </citation>
    <scope>NUCLEOTIDE SEQUENCE [LARGE SCALE GENOMIC DNA]</scope>
    <source>
        <strain evidence="3">108B</strain>
    </source>
</reference>
<sequence>MTMDNSSETRDLKNYLDQLDHDDKTRAYDAAIVSVLMLQRRGKADGIIEKRLGIKLRPEHRRAATLGDAAHLKFDLTWDAIPRIGNPNDDLKTGHARISIKNKDINDQNSLWEFDSIQLLQWLSASWASLVLSEPLEYQRHYSNVELPQKEVIPDHNFVEAFNRTNISRFSFFKVGNLMQVSMISEEYSEDDGARNNSEIFTLPFSNTKEVLSQVGDLVASRLMWLSKIGAINIEVHSLVNSWRGKNILPISRVIELSTKRMPDDKIGEWLIQHVVSDVANSNTSVDLSTINTRSKRLLAAARMMGSLAPDQMLEVLAALDSVTFVPLERQLLDVSTRALAAYEKYSSDIAQYKRPVQLGYYLANWLRADAKLNDQTPGDPGDLLEKWNVRIHDVHWATNKIDAIACWQKHSQPTVFLNRNGIHSQSLGGRRASLAHEICHILVDRNLYFPVVEVLGGILPKTVEQIARGFQAEFLLPRNTARNIVGRFANISEAIDEITNSFGVSQQLAANQILNANCPLTIEDRNLLNDLAMRLRSQ</sequence>
<proteinExistence type="predicted"/>
<dbReference type="AlphaFoldDB" id="A0A0U5F1G4"/>
<feature type="domain" description="IrrE N-terminal-like" evidence="1">
    <location>
        <begin position="411"/>
        <end position="512"/>
    </location>
</feature>
<dbReference type="GeneID" id="34783493"/>
<evidence type="ECO:0000259" key="1">
    <source>
        <dbReference type="Pfam" id="PF06114"/>
    </source>
</evidence>
<name>A0A0U5F1G4_9PROT</name>
<dbReference type="KEGG" id="asz:ASN_2478"/>
<dbReference type="PATRIC" id="fig|446692.3.peg.2581"/>
<protein>
    <recommendedName>
        <fullName evidence="1">IrrE N-terminal-like domain-containing protein</fullName>
    </recommendedName>
</protein>
<gene>
    <name evidence="2" type="ORF">ASN_2478</name>
</gene>
<keyword evidence="3" id="KW-1185">Reference proteome</keyword>
<dbReference type="EMBL" id="LN606600">
    <property type="protein sequence ID" value="CEF41768.1"/>
    <property type="molecule type" value="Genomic_DNA"/>
</dbReference>
<dbReference type="RefSeq" id="WP_082666654.1">
    <property type="nucleotide sequence ID" value="NZ_LN606600.1"/>
</dbReference>
<accession>A0A0U5F1G4</accession>
<dbReference type="Proteomes" id="UP000056109">
    <property type="component" value="Chromosome I"/>
</dbReference>
<evidence type="ECO:0000313" key="2">
    <source>
        <dbReference type="EMBL" id="CEF41768.1"/>
    </source>
</evidence>
<dbReference type="InterPro" id="IPR010359">
    <property type="entry name" value="IrrE_HExxH"/>
</dbReference>
<dbReference type="Pfam" id="PF06114">
    <property type="entry name" value="Peptidase_M78"/>
    <property type="match status" value="1"/>
</dbReference>